<protein>
    <submittedName>
        <fullName evidence="1">Uncharacterized protein</fullName>
    </submittedName>
</protein>
<accession>A0A3E4M160</accession>
<sequence length="194" mass="21859">MMAINRTRGTAIGGALFVSLLISGNSVSTVEANCLTDKYTEIIRSDTAEICQTYTIKKGMNYSLPGYYMYKAKDLSVENVVMNEEKIFNLKKLDQIAYLEDGWNGNTARAFEKQLISMVRRIITALDVQPELFPTACDSVQFEYEKENGAYLEIEINLEDTWEVFEVSSDGQEKYSSIEADVEAIAKVVNSFYG</sequence>
<organism evidence="1 2">
    <name type="scientific">Dorea formicigenerans</name>
    <dbReference type="NCBI Taxonomy" id="39486"/>
    <lineage>
        <taxon>Bacteria</taxon>
        <taxon>Bacillati</taxon>
        <taxon>Bacillota</taxon>
        <taxon>Clostridia</taxon>
        <taxon>Lachnospirales</taxon>
        <taxon>Lachnospiraceae</taxon>
        <taxon>Dorea</taxon>
    </lineage>
</organism>
<comment type="caution">
    <text evidence="1">The sequence shown here is derived from an EMBL/GenBank/DDBJ whole genome shotgun (WGS) entry which is preliminary data.</text>
</comment>
<dbReference type="Proteomes" id="UP000261208">
    <property type="component" value="Unassembled WGS sequence"/>
</dbReference>
<gene>
    <name evidence="1" type="ORF">DXD10_16100</name>
</gene>
<name>A0A3E4M160_9FIRM</name>
<evidence type="ECO:0000313" key="1">
    <source>
        <dbReference type="EMBL" id="RGK43427.1"/>
    </source>
</evidence>
<dbReference type="EMBL" id="QSQQ01000032">
    <property type="protein sequence ID" value="RGK43427.1"/>
    <property type="molecule type" value="Genomic_DNA"/>
</dbReference>
<reference evidence="1 2" key="1">
    <citation type="submission" date="2018-08" db="EMBL/GenBank/DDBJ databases">
        <title>A genome reference for cultivated species of the human gut microbiota.</title>
        <authorList>
            <person name="Zou Y."/>
            <person name="Xue W."/>
            <person name="Luo G."/>
        </authorList>
    </citation>
    <scope>NUCLEOTIDE SEQUENCE [LARGE SCALE GENOMIC DNA]</scope>
    <source>
        <strain evidence="1 2">TF11-11</strain>
    </source>
</reference>
<evidence type="ECO:0000313" key="2">
    <source>
        <dbReference type="Proteomes" id="UP000261208"/>
    </source>
</evidence>
<dbReference type="AlphaFoldDB" id="A0A3E4M160"/>
<proteinExistence type="predicted"/>